<feature type="transmembrane region" description="Helical" evidence="9">
    <location>
        <begin position="103"/>
        <end position="125"/>
    </location>
</feature>
<keyword evidence="6 9" id="KW-0812">Transmembrane</keyword>
<dbReference type="EMBL" id="NILC01000010">
    <property type="protein sequence ID" value="TWL31789.1"/>
    <property type="molecule type" value="Genomic_DNA"/>
</dbReference>
<keyword evidence="7 9" id="KW-1133">Transmembrane helix</keyword>
<accession>A0A1Y0YVT5</accession>
<dbReference type="InterPro" id="IPR000515">
    <property type="entry name" value="MetI-like"/>
</dbReference>
<dbReference type="GO" id="GO:0055085">
    <property type="term" value="P:transmembrane transport"/>
    <property type="evidence" value="ECO:0007669"/>
    <property type="project" value="InterPro"/>
</dbReference>
<keyword evidence="3 9" id="KW-0813">Transport</keyword>
<reference evidence="12 13" key="1">
    <citation type="submission" date="2019-06" db="EMBL/GenBank/DDBJ databases">
        <title>Genome sequence analysis of &gt;100 Bacillus licheniformis strains suggests intrinsic resistance to this species.</title>
        <authorList>
            <person name="Wels M."/>
            <person name="Siezen R.J."/>
            <person name="Johansen E."/>
            <person name="Stuer-Lauridsen B."/>
            <person name="Bjerre K."/>
            <person name="Nielsen B.K.K."/>
        </authorList>
    </citation>
    <scope>NUCLEOTIDE SEQUENCE [LARGE SCALE GENOMIC DNA]</scope>
    <source>
        <strain evidence="12 13">BAC-16736</strain>
    </source>
</reference>
<sequence>MKTNQKEWLFNIIGVLVTAGFLFPVYWMIATAFKSDAELFKTPPLLWPETFRTAGFEAVFTSGVAGYFLNSLLISGAAAVIVLILAVPSAYGLARFRIKGKKMFILLFLITQMLPATVVLTPLFIAFNQLNILNTYIGPILTGATLGVPFSVLMLRTFFLGIPKDLEDAAKIDGCSRFTAFIRIILPISVPGIAVSGAVSFFFTWGDLIYSMTFNRNQELWPLTAGIYNVISQYGIQWNDLMAFAVLSVLPVIIIFMLLQKQLVKGLINGSIK</sequence>
<feature type="transmembrane region" description="Helical" evidence="9">
    <location>
        <begin position="241"/>
        <end position="259"/>
    </location>
</feature>
<dbReference type="InterPro" id="IPR035906">
    <property type="entry name" value="MetI-like_sf"/>
</dbReference>
<feature type="transmembrane region" description="Helical" evidence="9">
    <location>
        <begin position="9"/>
        <end position="29"/>
    </location>
</feature>
<evidence type="ECO:0000259" key="10">
    <source>
        <dbReference type="PROSITE" id="PS50928"/>
    </source>
</evidence>
<comment type="similarity">
    <text evidence="2">Belongs to the binding-protein-dependent transport system permease family. MalFG subfamily.</text>
</comment>
<evidence type="ECO:0000256" key="9">
    <source>
        <dbReference type="RuleBase" id="RU363032"/>
    </source>
</evidence>
<feature type="transmembrane region" description="Helical" evidence="9">
    <location>
        <begin position="180"/>
        <end position="205"/>
    </location>
</feature>
<evidence type="ECO:0000313" key="12">
    <source>
        <dbReference type="EMBL" id="TWL31789.1"/>
    </source>
</evidence>
<dbReference type="InterPro" id="IPR050901">
    <property type="entry name" value="BP-dep_ABC_trans_perm"/>
</dbReference>
<dbReference type="GO" id="GO:0005886">
    <property type="term" value="C:plasma membrane"/>
    <property type="evidence" value="ECO:0007669"/>
    <property type="project" value="UniProtKB-SubCell"/>
</dbReference>
<proteinExistence type="inferred from homology"/>
<gene>
    <name evidence="12" type="ORF">CHCC16736_0957</name>
    <name evidence="11" type="ORF">I6G80_07485</name>
</gene>
<reference evidence="11 14" key="2">
    <citation type="submission" date="2020-12" db="EMBL/GenBank/DDBJ databases">
        <title>FDA dAtabase for Regulatory Grade micrObial Sequences (FDA-ARGOS): Supporting development and validation of Infectious Disease Dx tests.</title>
        <authorList>
            <person name="Nelson B."/>
            <person name="Plummer A."/>
            <person name="Tallon L."/>
            <person name="Sadzewicz L."/>
            <person name="Zhao X."/>
            <person name="Boylan J."/>
            <person name="Ott S."/>
            <person name="Bowen H."/>
            <person name="Vavikolanu K."/>
            <person name="Mehta A."/>
            <person name="Aluvathingal J."/>
            <person name="Nadendla S."/>
            <person name="Myers T."/>
            <person name="Yan Y."/>
            <person name="Sichtig H."/>
        </authorList>
    </citation>
    <scope>NUCLEOTIDE SEQUENCE [LARGE SCALE GENOMIC DNA]</scope>
    <source>
        <strain evidence="11 14">FDAARGOS_923</strain>
    </source>
</reference>
<dbReference type="PANTHER" id="PTHR32243">
    <property type="entry name" value="MALTOSE TRANSPORT SYSTEM PERMEASE-RELATED"/>
    <property type="match status" value="1"/>
</dbReference>
<evidence type="ECO:0000256" key="5">
    <source>
        <dbReference type="ARBA" id="ARBA00022597"/>
    </source>
</evidence>
<keyword evidence="4" id="KW-1003">Cell membrane</keyword>
<keyword evidence="8 9" id="KW-0472">Membrane</keyword>
<dbReference type="AlphaFoldDB" id="A0A1Y0YVT5"/>
<evidence type="ECO:0000256" key="6">
    <source>
        <dbReference type="ARBA" id="ARBA00022692"/>
    </source>
</evidence>
<evidence type="ECO:0000256" key="7">
    <source>
        <dbReference type="ARBA" id="ARBA00022989"/>
    </source>
</evidence>
<dbReference type="OMA" id="ASGMDWA"/>
<dbReference type="GeneID" id="92859881"/>
<dbReference type="Proteomes" id="UP000595038">
    <property type="component" value="Chromosome"/>
</dbReference>
<evidence type="ECO:0000256" key="3">
    <source>
        <dbReference type="ARBA" id="ARBA00022448"/>
    </source>
</evidence>
<dbReference type="Gene3D" id="1.10.3720.10">
    <property type="entry name" value="MetI-like"/>
    <property type="match status" value="1"/>
</dbReference>
<feature type="transmembrane region" description="Helical" evidence="9">
    <location>
        <begin position="137"/>
        <end position="159"/>
    </location>
</feature>
<evidence type="ECO:0000256" key="4">
    <source>
        <dbReference type="ARBA" id="ARBA00022475"/>
    </source>
</evidence>
<dbReference type="PANTHER" id="PTHR32243:SF50">
    <property type="entry name" value="MALTOSE_MALTODEXTRIN TRANSPORT SYSTEM PERMEASE PROTEIN MALG"/>
    <property type="match status" value="1"/>
</dbReference>
<evidence type="ECO:0000313" key="13">
    <source>
        <dbReference type="Proteomes" id="UP000435910"/>
    </source>
</evidence>
<evidence type="ECO:0000313" key="11">
    <source>
        <dbReference type="EMBL" id="QPR74098.1"/>
    </source>
</evidence>
<evidence type="ECO:0000256" key="1">
    <source>
        <dbReference type="ARBA" id="ARBA00004651"/>
    </source>
</evidence>
<dbReference type="Pfam" id="PF00528">
    <property type="entry name" value="BPD_transp_1"/>
    <property type="match status" value="1"/>
</dbReference>
<keyword evidence="5" id="KW-0762">Sugar transport</keyword>
<feature type="domain" description="ABC transmembrane type-1" evidence="10">
    <location>
        <begin position="68"/>
        <end position="259"/>
    </location>
</feature>
<protein>
    <submittedName>
        <fullName evidence="11">Carbohydrate ABC transporter permease</fullName>
    </submittedName>
    <submittedName>
        <fullName evidence="12">L-arabinose transport system permease protein AraQ</fullName>
    </submittedName>
</protein>
<dbReference type="EMBL" id="CP065647">
    <property type="protein sequence ID" value="QPR74098.1"/>
    <property type="molecule type" value="Genomic_DNA"/>
</dbReference>
<evidence type="ECO:0000256" key="2">
    <source>
        <dbReference type="ARBA" id="ARBA00009047"/>
    </source>
</evidence>
<dbReference type="RefSeq" id="WP_003185219.1">
    <property type="nucleotide sequence ID" value="NZ_BEXU01000021.1"/>
</dbReference>
<evidence type="ECO:0000313" key="14">
    <source>
        <dbReference type="Proteomes" id="UP000595038"/>
    </source>
</evidence>
<dbReference type="Proteomes" id="UP000435910">
    <property type="component" value="Unassembled WGS sequence"/>
</dbReference>
<evidence type="ECO:0000256" key="8">
    <source>
        <dbReference type="ARBA" id="ARBA00023136"/>
    </source>
</evidence>
<dbReference type="PROSITE" id="PS50928">
    <property type="entry name" value="ABC_TM1"/>
    <property type="match status" value="1"/>
</dbReference>
<name>A0A1Y0YVT5_BACLI</name>
<dbReference type="SUPFAM" id="SSF161098">
    <property type="entry name" value="MetI-like"/>
    <property type="match status" value="1"/>
</dbReference>
<comment type="subcellular location">
    <subcellularLocation>
        <location evidence="1 9">Cell membrane</location>
        <topology evidence="1 9">Multi-pass membrane protein</topology>
    </subcellularLocation>
</comment>
<dbReference type="CDD" id="cd06261">
    <property type="entry name" value="TM_PBP2"/>
    <property type="match status" value="1"/>
</dbReference>
<feature type="transmembrane region" description="Helical" evidence="9">
    <location>
        <begin position="67"/>
        <end position="91"/>
    </location>
</feature>
<organism evidence="12 13">
    <name type="scientific">Bacillus licheniformis</name>
    <dbReference type="NCBI Taxonomy" id="1402"/>
    <lineage>
        <taxon>Bacteria</taxon>
        <taxon>Bacillati</taxon>
        <taxon>Bacillota</taxon>
        <taxon>Bacilli</taxon>
        <taxon>Bacillales</taxon>
        <taxon>Bacillaceae</taxon>
        <taxon>Bacillus</taxon>
    </lineage>
</organism>